<dbReference type="GeneID" id="100891817"/>
<proteinExistence type="inferred from homology"/>
<dbReference type="Gene3D" id="3.30.70.80">
    <property type="entry name" value="Peptidase S8 propeptide/proteinase inhibitor I9"/>
    <property type="match status" value="1"/>
</dbReference>
<dbReference type="GO" id="GO:0005615">
    <property type="term" value="C:extracellular space"/>
    <property type="evidence" value="ECO:0000318"/>
    <property type="project" value="GO_Central"/>
</dbReference>
<comment type="similarity">
    <text evidence="1 6 7">Belongs to the peptidase S8 family.</text>
</comment>
<keyword evidence="3 6" id="KW-0378">Hydrolase</keyword>
<dbReference type="Gene3D" id="3.40.50.200">
    <property type="entry name" value="Peptidase S8/S53 domain"/>
    <property type="match status" value="1"/>
</dbReference>
<evidence type="ECO:0000259" key="9">
    <source>
        <dbReference type="Pfam" id="PF00082"/>
    </source>
</evidence>
<dbReference type="InterPro" id="IPR022398">
    <property type="entry name" value="Peptidase_S8_His-AS"/>
</dbReference>
<dbReference type="InterPro" id="IPR037045">
    <property type="entry name" value="S8pro/Inhibitor_I9_sf"/>
</dbReference>
<keyword evidence="2 6" id="KW-0645">Protease</keyword>
<evidence type="ECO:0000256" key="7">
    <source>
        <dbReference type="RuleBase" id="RU003355"/>
    </source>
</evidence>
<keyword evidence="11" id="KW-1185">Reference proteome</keyword>
<dbReference type="KEGG" id="spu:100891817"/>
<keyword evidence="8" id="KW-0732">Signal</keyword>
<sequence length="375" mass="39740">MRAFTICLLACLAVSAFGLASYNTASEKIQNRYVVALKDEVDVGQVADRLQKALNTRRFRLGKVLKTFSAVRALSVELSDEAVDFVRRFDDIVTVEEDGVVRTQAVTWGLDRIDQRSLPLDNNYNPSNDGSNVNVYVVDTGIWNTHNDFGGRGSIFYDALDGDGVDCNGHGTHCAGTVGGNEYGVAKNANLFGVRVLSCLGSGSYSSIVDGMNYVATYGSKPAVVSMSLGGGGSLLIDQAVRTLYRNGFVVSVAAGNSDDNSCNYSPARSGYAVTVGATDINDARAYFSCYGSCVDIWAPGVDITSTWIRSDDATNTISGTSMACPHVSGVIALMLQDAPTASPSAISSALLNNASTDKISDVKSLSPNLLLYTN</sequence>
<accession>A0A7M7NTZ3</accession>
<dbReference type="AlphaFoldDB" id="A0A7M7NTZ3"/>
<dbReference type="PROSITE" id="PS00137">
    <property type="entry name" value="SUBTILASE_HIS"/>
    <property type="match status" value="1"/>
</dbReference>
<dbReference type="Pfam" id="PF00082">
    <property type="entry name" value="Peptidase_S8"/>
    <property type="match status" value="1"/>
</dbReference>
<organism evidence="10 11">
    <name type="scientific">Strongylocentrotus purpuratus</name>
    <name type="common">Purple sea urchin</name>
    <dbReference type="NCBI Taxonomy" id="7668"/>
    <lineage>
        <taxon>Eukaryota</taxon>
        <taxon>Metazoa</taxon>
        <taxon>Echinodermata</taxon>
        <taxon>Eleutherozoa</taxon>
        <taxon>Echinozoa</taxon>
        <taxon>Echinoidea</taxon>
        <taxon>Euechinoidea</taxon>
        <taxon>Echinacea</taxon>
        <taxon>Camarodonta</taxon>
        <taxon>Echinidea</taxon>
        <taxon>Strongylocentrotidae</taxon>
        <taxon>Strongylocentrotus</taxon>
    </lineage>
</organism>
<evidence type="ECO:0000313" key="11">
    <source>
        <dbReference type="Proteomes" id="UP000007110"/>
    </source>
</evidence>
<evidence type="ECO:0000256" key="5">
    <source>
        <dbReference type="PIRSR" id="PIRSR615500-1"/>
    </source>
</evidence>
<dbReference type="SUPFAM" id="SSF54897">
    <property type="entry name" value="Protease propeptides/inhibitors"/>
    <property type="match status" value="1"/>
</dbReference>
<dbReference type="PROSITE" id="PS00136">
    <property type="entry name" value="SUBTILASE_ASP"/>
    <property type="match status" value="1"/>
</dbReference>
<evidence type="ECO:0000256" key="6">
    <source>
        <dbReference type="PROSITE-ProRule" id="PRU01240"/>
    </source>
</evidence>
<dbReference type="GO" id="GO:0004252">
    <property type="term" value="F:serine-type endopeptidase activity"/>
    <property type="evidence" value="ECO:0000318"/>
    <property type="project" value="GO_Central"/>
</dbReference>
<dbReference type="FunFam" id="3.30.70.80:FF:000021">
    <property type="entry name" value="Uncharacterized protein"/>
    <property type="match status" value="1"/>
</dbReference>
<feature type="domain" description="Peptidase S8/S53" evidence="9">
    <location>
        <begin position="130"/>
        <end position="357"/>
    </location>
</feature>
<dbReference type="CDD" id="cd04077">
    <property type="entry name" value="Peptidases_S8_PCSK9_ProteinaseK_like"/>
    <property type="match status" value="1"/>
</dbReference>
<dbReference type="PRINTS" id="PR00723">
    <property type="entry name" value="SUBTILISIN"/>
</dbReference>
<evidence type="ECO:0000256" key="8">
    <source>
        <dbReference type="SAM" id="SignalP"/>
    </source>
</evidence>
<evidence type="ECO:0000256" key="4">
    <source>
        <dbReference type="ARBA" id="ARBA00022825"/>
    </source>
</evidence>
<dbReference type="PANTHER" id="PTHR43806">
    <property type="entry name" value="PEPTIDASE S8"/>
    <property type="match status" value="1"/>
</dbReference>
<dbReference type="OrthoDB" id="206201at2759"/>
<dbReference type="InterPro" id="IPR023827">
    <property type="entry name" value="Peptidase_S8_Asp-AS"/>
</dbReference>
<evidence type="ECO:0000256" key="1">
    <source>
        <dbReference type="ARBA" id="ARBA00011073"/>
    </source>
</evidence>
<dbReference type="PROSITE" id="PS00138">
    <property type="entry name" value="SUBTILASE_SER"/>
    <property type="match status" value="1"/>
</dbReference>
<dbReference type="RefSeq" id="XP_030841617.1">
    <property type="nucleotide sequence ID" value="XM_030985757.1"/>
</dbReference>
<dbReference type="InterPro" id="IPR015500">
    <property type="entry name" value="Peptidase_S8_subtilisin-rel"/>
</dbReference>
<dbReference type="PROSITE" id="PS51892">
    <property type="entry name" value="SUBTILASE"/>
    <property type="match status" value="1"/>
</dbReference>
<evidence type="ECO:0000313" key="10">
    <source>
        <dbReference type="EnsemblMetazoa" id="XP_030841617"/>
    </source>
</evidence>
<protein>
    <recommendedName>
        <fullName evidence="9">Peptidase S8/S53 domain-containing protein</fullName>
    </recommendedName>
</protein>
<feature type="active site" description="Charge relay system" evidence="5 6">
    <location>
        <position position="170"/>
    </location>
</feature>
<feature type="signal peptide" evidence="8">
    <location>
        <begin position="1"/>
        <end position="20"/>
    </location>
</feature>
<reference evidence="11" key="1">
    <citation type="submission" date="2015-02" db="EMBL/GenBank/DDBJ databases">
        <title>Genome sequencing for Strongylocentrotus purpuratus.</title>
        <authorList>
            <person name="Murali S."/>
            <person name="Liu Y."/>
            <person name="Vee V."/>
            <person name="English A."/>
            <person name="Wang M."/>
            <person name="Skinner E."/>
            <person name="Han Y."/>
            <person name="Muzny D.M."/>
            <person name="Worley K.C."/>
            <person name="Gibbs R.A."/>
        </authorList>
    </citation>
    <scope>NUCLEOTIDE SEQUENCE</scope>
</reference>
<dbReference type="InterPro" id="IPR050131">
    <property type="entry name" value="Peptidase_S8_subtilisin-like"/>
</dbReference>
<dbReference type="InterPro" id="IPR036852">
    <property type="entry name" value="Peptidase_S8/S53_dom_sf"/>
</dbReference>
<dbReference type="OMA" id="IWNTHND"/>
<keyword evidence="4 6" id="KW-0720">Serine protease</keyword>
<dbReference type="Proteomes" id="UP000007110">
    <property type="component" value="Unassembled WGS sequence"/>
</dbReference>
<dbReference type="InParanoid" id="A0A7M7NTZ3"/>
<evidence type="ECO:0000256" key="3">
    <source>
        <dbReference type="ARBA" id="ARBA00022801"/>
    </source>
</evidence>
<dbReference type="InterPro" id="IPR034193">
    <property type="entry name" value="PCSK9_ProteinaseK-like"/>
</dbReference>
<feature type="active site" description="Charge relay system" evidence="5 6">
    <location>
        <position position="322"/>
    </location>
</feature>
<reference evidence="10" key="2">
    <citation type="submission" date="2021-01" db="UniProtKB">
        <authorList>
            <consortium name="EnsemblMetazoa"/>
        </authorList>
    </citation>
    <scope>IDENTIFICATION</scope>
</reference>
<dbReference type="GO" id="GO:0006508">
    <property type="term" value="P:proteolysis"/>
    <property type="evidence" value="ECO:0007669"/>
    <property type="project" value="UniProtKB-KW"/>
</dbReference>
<evidence type="ECO:0000256" key="2">
    <source>
        <dbReference type="ARBA" id="ARBA00022670"/>
    </source>
</evidence>
<dbReference type="SUPFAM" id="SSF52743">
    <property type="entry name" value="Subtilisin-like"/>
    <property type="match status" value="1"/>
</dbReference>
<dbReference type="InterPro" id="IPR000209">
    <property type="entry name" value="Peptidase_S8/S53_dom"/>
</dbReference>
<dbReference type="FunFam" id="3.40.50.200:FF:000014">
    <property type="entry name" value="Proteinase K"/>
    <property type="match status" value="1"/>
</dbReference>
<dbReference type="InterPro" id="IPR023828">
    <property type="entry name" value="Peptidase_S8_Ser-AS"/>
</dbReference>
<feature type="chain" id="PRO_5029461157" description="Peptidase S8/S53 domain-containing protein" evidence="8">
    <location>
        <begin position="21"/>
        <end position="375"/>
    </location>
</feature>
<feature type="active site" description="Charge relay system" evidence="5 6">
    <location>
        <position position="139"/>
    </location>
</feature>
<dbReference type="PANTHER" id="PTHR43806:SF58">
    <property type="entry name" value="ALKALINE PROTEASE 1-RELATED"/>
    <property type="match status" value="1"/>
</dbReference>
<dbReference type="EnsemblMetazoa" id="XM_030985757">
    <property type="protein sequence ID" value="XP_030841617"/>
    <property type="gene ID" value="LOC100891817"/>
</dbReference>
<name>A0A7M7NTZ3_STRPU</name>